<name>A0A5J9TWW8_9POAL</name>
<accession>A0A5J9TWW8</accession>
<proteinExistence type="predicted"/>
<comment type="caution">
    <text evidence="2">The sequence shown here is derived from an EMBL/GenBank/DDBJ whole genome shotgun (WGS) entry which is preliminary data.</text>
</comment>
<protein>
    <recommendedName>
        <fullName evidence="4">DUF1618 domain-containing protein</fullName>
    </recommendedName>
</protein>
<dbReference type="EMBL" id="RWGY01000031">
    <property type="protein sequence ID" value="TVU15870.1"/>
    <property type="molecule type" value="Genomic_DNA"/>
</dbReference>
<dbReference type="Proteomes" id="UP000324897">
    <property type="component" value="Unassembled WGS sequence"/>
</dbReference>
<dbReference type="OrthoDB" id="659944at2759"/>
<organism evidence="2 3">
    <name type="scientific">Eragrostis curvula</name>
    <name type="common">weeping love grass</name>
    <dbReference type="NCBI Taxonomy" id="38414"/>
    <lineage>
        <taxon>Eukaryota</taxon>
        <taxon>Viridiplantae</taxon>
        <taxon>Streptophyta</taxon>
        <taxon>Embryophyta</taxon>
        <taxon>Tracheophyta</taxon>
        <taxon>Spermatophyta</taxon>
        <taxon>Magnoliopsida</taxon>
        <taxon>Liliopsida</taxon>
        <taxon>Poales</taxon>
        <taxon>Poaceae</taxon>
        <taxon>PACMAD clade</taxon>
        <taxon>Chloridoideae</taxon>
        <taxon>Eragrostideae</taxon>
        <taxon>Eragrostidinae</taxon>
        <taxon>Eragrostis</taxon>
    </lineage>
</organism>
<evidence type="ECO:0000256" key="1">
    <source>
        <dbReference type="SAM" id="MobiDB-lite"/>
    </source>
</evidence>
<reference evidence="2 3" key="1">
    <citation type="journal article" date="2019" name="Sci. Rep.">
        <title>A high-quality genome of Eragrostis curvula grass provides insights into Poaceae evolution and supports new strategies to enhance forage quality.</title>
        <authorList>
            <person name="Carballo J."/>
            <person name="Santos B.A.C.M."/>
            <person name="Zappacosta D."/>
            <person name="Garbus I."/>
            <person name="Selva J.P."/>
            <person name="Gallo C.A."/>
            <person name="Diaz A."/>
            <person name="Albertini E."/>
            <person name="Caccamo M."/>
            <person name="Echenique V."/>
        </authorList>
    </citation>
    <scope>NUCLEOTIDE SEQUENCE [LARGE SCALE GENOMIC DNA]</scope>
    <source>
        <strain evidence="3">cv. Victoria</strain>
        <tissue evidence="2">Leaf</tissue>
    </source>
</reference>
<dbReference type="AlphaFoldDB" id="A0A5J9TWW8"/>
<evidence type="ECO:0008006" key="4">
    <source>
        <dbReference type="Google" id="ProtNLM"/>
    </source>
</evidence>
<dbReference type="Gramene" id="TVU15870">
    <property type="protein sequence ID" value="TVU15870"/>
    <property type="gene ID" value="EJB05_39412"/>
</dbReference>
<evidence type="ECO:0000313" key="3">
    <source>
        <dbReference type="Proteomes" id="UP000324897"/>
    </source>
</evidence>
<evidence type="ECO:0000313" key="2">
    <source>
        <dbReference type="EMBL" id="TVU15870.1"/>
    </source>
</evidence>
<dbReference type="PANTHER" id="PTHR33085">
    <property type="entry name" value="OS12G0113100 PROTEIN-RELATED"/>
    <property type="match status" value="1"/>
</dbReference>
<dbReference type="PANTHER" id="PTHR33085:SF128">
    <property type="entry name" value="DUF1618 DOMAIN-CONTAINING PROTEIN"/>
    <property type="match status" value="1"/>
</dbReference>
<gene>
    <name evidence="2" type="ORF">EJB05_39412</name>
</gene>
<sequence>MTKRPRSPRDNSGRTTKRPAAPQVKQKHLYLMVDDWERGYSVYRVDEDAFDSSLDTPLVRMEAEHGGSRSLVAHGTKILAMKPKQSSTGIPAFDTETLGVSVYPDPRSRRGGYIGGKPVYASVGDRLLAFYWPFLEGDGRFCLLESRAPTDGDPSKRIRVVKMDSFALKYDKDGDLRRTRHRAHASVSYEVAHKCFDRSDNPVAFWM</sequence>
<feature type="non-terminal residue" evidence="2">
    <location>
        <position position="1"/>
    </location>
</feature>
<feature type="region of interest" description="Disordered" evidence="1">
    <location>
        <begin position="1"/>
        <end position="24"/>
    </location>
</feature>
<keyword evidence="3" id="KW-1185">Reference proteome</keyword>